<dbReference type="InterPro" id="IPR025194">
    <property type="entry name" value="RodZ-like_C"/>
</dbReference>
<keyword evidence="2" id="KW-0472">Membrane</keyword>
<organism evidence="4 5">
    <name type="scientific">Muricoccus nepalensis</name>
    <dbReference type="NCBI Taxonomy" id="1854500"/>
    <lineage>
        <taxon>Bacteria</taxon>
        <taxon>Pseudomonadati</taxon>
        <taxon>Pseudomonadota</taxon>
        <taxon>Alphaproteobacteria</taxon>
        <taxon>Acetobacterales</taxon>
        <taxon>Roseomonadaceae</taxon>
        <taxon>Muricoccus</taxon>
    </lineage>
</organism>
<feature type="region of interest" description="Disordered" evidence="1">
    <location>
        <begin position="144"/>
        <end position="179"/>
    </location>
</feature>
<dbReference type="PROSITE" id="PS50943">
    <property type="entry name" value="HTH_CROC1"/>
    <property type="match status" value="1"/>
</dbReference>
<feature type="domain" description="HTH cro/C1-type" evidence="3">
    <location>
        <begin position="18"/>
        <end position="78"/>
    </location>
</feature>
<evidence type="ECO:0000313" key="5">
    <source>
        <dbReference type="Proteomes" id="UP000317078"/>
    </source>
</evidence>
<keyword evidence="2" id="KW-1133">Transmembrane helix</keyword>
<comment type="caution">
    <text evidence="4">The sequence shown here is derived from an EMBL/GenBank/DDBJ whole genome shotgun (WGS) entry which is preliminary data.</text>
</comment>
<dbReference type="SUPFAM" id="SSF47413">
    <property type="entry name" value="lambda repressor-like DNA-binding domains"/>
    <property type="match status" value="1"/>
</dbReference>
<dbReference type="InterPro" id="IPR001387">
    <property type="entry name" value="Cro/C1-type_HTH"/>
</dbReference>
<gene>
    <name evidence="4" type="ORF">EAH89_27660</name>
</gene>
<dbReference type="AlphaFoldDB" id="A0A502F677"/>
<protein>
    <submittedName>
        <fullName evidence="4">Helix-turn-helix domain-containing protein</fullName>
    </submittedName>
</protein>
<feature type="region of interest" description="Disordered" evidence="1">
    <location>
        <begin position="251"/>
        <end position="270"/>
    </location>
</feature>
<feature type="compositionally biased region" description="Low complexity" evidence="1">
    <location>
        <begin position="164"/>
        <end position="178"/>
    </location>
</feature>
<dbReference type="PANTHER" id="PTHR34475:SF1">
    <property type="entry name" value="CYTOSKELETON PROTEIN RODZ"/>
    <property type="match status" value="1"/>
</dbReference>
<feature type="compositionally biased region" description="Low complexity" evidence="1">
    <location>
        <begin position="251"/>
        <end position="260"/>
    </location>
</feature>
<dbReference type="GO" id="GO:0003677">
    <property type="term" value="F:DNA binding"/>
    <property type="evidence" value="ECO:0007669"/>
    <property type="project" value="InterPro"/>
</dbReference>
<evidence type="ECO:0000259" key="3">
    <source>
        <dbReference type="PROSITE" id="PS50943"/>
    </source>
</evidence>
<name>A0A502F677_9PROT</name>
<dbReference type="OrthoDB" id="9790252at2"/>
<proteinExistence type="predicted"/>
<accession>A0A502F677</accession>
<feature type="transmembrane region" description="Helical" evidence="2">
    <location>
        <begin position="101"/>
        <end position="120"/>
    </location>
</feature>
<feature type="compositionally biased region" description="Pro residues" evidence="1">
    <location>
        <begin position="261"/>
        <end position="270"/>
    </location>
</feature>
<feature type="compositionally biased region" description="Low complexity" evidence="1">
    <location>
        <begin position="144"/>
        <end position="156"/>
    </location>
</feature>
<evidence type="ECO:0000256" key="2">
    <source>
        <dbReference type="SAM" id="Phobius"/>
    </source>
</evidence>
<dbReference type="PANTHER" id="PTHR34475">
    <property type="match status" value="1"/>
</dbReference>
<dbReference type="InterPro" id="IPR010982">
    <property type="entry name" value="Lambda_DNA-bd_dom_sf"/>
</dbReference>
<dbReference type="CDD" id="cd00093">
    <property type="entry name" value="HTH_XRE"/>
    <property type="match status" value="1"/>
</dbReference>
<dbReference type="EMBL" id="RCZP01000056">
    <property type="protein sequence ID" value="TPG44241.1"/>
    <property type="molecule type" value="Genomic_DNA"/>
</dbReference>
<reference evidence="4 5" key="1">
    <citation type="journal article" date="2019" name="Environ. Microbiol.">
        <title>Species interactions and distinct microbial communities in high Arctic permafrost affected cryosols are associated with the CH4 and CO2 gas fluxes.</title>
        <authorList>
            <person name="Altshuler I."/>
            <person name="Hamel J."/>
            <person name="Turney S."/>
            <person name="Magnuson E."/>
            <person name="Levesque R."/>
            <person name="Greer C."/>
            <person name="Whyte L.G."/>
        </authorList>
    </citation>
    <scope>NUCLEOTIDE SEQUENCE [LARGE SCALE GENOMIC DNA]</scope>
    <source>
        <strain evidence="4 5">S9.3B</strain>
    </source>
</reference>
<dbReference type="Pfam" id="PF13464">
    <property type="entry name" value="RodZ_C"/>
    <property type="match status" value="1"/>
</dbReference>
<sequence length="270" mass="27238">MVEPSMTIAEAARVGAELREARLALGASLEEVADELRINRRYIAALEEGRTGELPAPVYALGFVRSYATALGLDADDLARRYRSVAGGGEDGPRAARRGGVAAALAVLGLLVLGAGYAAWLNLGDAPGAAPAAGEARAPAVPAPAAVPAEGGTTRPAVPPPPSAGAARPAAHAEASSRVTLRATDETWVQVRDPASGATVLNRVLRAGESVAVPREGLALTAGKAQAVEVLLDGHATQALAGRTGLVRDVPLAPEGLRPARPAPGAPPAR</sequence>
<evidence type="ECO:0000256" key="1">
    <source>
        <dbReference type="SAM" id="MobiDB-lite"/>
    </source>
</evidence>
<keyword evidence="5" id="KW-1185">Reference proteome</keyword>
<dbReference type="InterPro" id="IPR050400">
    <property type="entry name" value="Bact_Cytoskel_RodZ"/>
</dbReference>
<dbReference type="SMART" id="SM00530">
    <property type="entry name" value="HTH_XRE"/>
    <property type="match status" value="1"/>
</dbReference>
<dbReference type="Gene3D" id="1.10.260.40">
    <property type="entry name" value="lambda repressor-like DNA-binding domains"/>
    <property type="match status" value="1"/>
</dbReference>
<keyword evidence="2" id="KW-0812">Transmembrane</keyword>
<dbReference type="Proteomes" id="UP000317078">
    <property type="component" value="Unassembled WGS sequence"/>
</dbReference>
<dbReference type="Pfam" id="PF13413">
    <property type="entry name" value="HTH_25"/>
    <property type="match status" value="1"/>
</dbReference>
<evidence type="ECO:0000313" key="4">
    <source>
        <dbReference type="EMBL" id="TPG44241.1"/>
    </source>
</evidence>